<reference evidence="5" key="1">
    <citation type="submission" date="2020-04" db="EMBL/GenBank/DDBJ databases">
        <authorList>
            <person name="Neveu A P."/>
        </authorList>
    </citation>
    <scope>NUCLEOTIDE SEQUENCE</scope>
    <source>
        <tissue evidence="5">Whole embryo</tissue>
    </source>
</reference>
<evidence type="ECO:0000259" key="4">
    <source>
        <dbReference type="Pfam" id="PF08840"/>
    </source>
</evidence>
<feature type="domain" description="Acyl-CoA thioester hydrolase/bile acid-CoA amino acid N-acetyltransferase" evidence="3">
    <location>
        <begin position="13"/>
        <end position="155"/>
    </location>
</feature>
<dbReference type="GO" id="GO:0006631">
    <property type="term" value="P:fatty acid metabolic process"/>
    <property type="evidence" value="ECO:0007669"/>
    <property type="project" value="TreeGrafter"/>
</dbReference>
<proteinExistence type="evidence at transcript level"/>
<sequence length="444" mass="50181">MPEIHCSENSMCDEKITITVTGLKPSKVYTINASTKIENGAKWVSFAQYKANENGCIDVSNQESIGGSYLGVDSMGLFWSMKQSKTNKWPHKRFAKMDVTIPLEVTVCVYNIVLATESELLQVKENAEDIQPFEVARKLINRWYIAKDTKRIPLRGENGLWGCMFIPPGKGPFPSVIAMFGVYPVTTEFKAALLSSHGFVTIALRFLGEKGLPEVLPIDPQIGQIRLEYFEKAVDFLVNHPSVDASRGVGVITISYSTCISLAMAEFIDKVKAVVWINGLLQPTLCDIFYKDKVLKHMEIDVYGALKNTYCRKYIHNMESEINAKGERATKSGFRLNFQNRFDVAYMFVSGLDDKNSPSEHYLNYAEMLLKEAKHPNYHIYRYPGTGHLLELPYGVHNELTTMKGEQLLGWGGTAIPHCRSQEDTWLRQITFLRENIGSVKAKF</sequence>
<evidence type="ECO:0000259" key="3">
    <source>
        <dbReference type="Pfam" id="PF04775"/>
    </source>
</evidence>
<dbReference type="GO" id="GO:0047617">
    <property type="term" value="F:fatty acyl-CoA hydrolase activity"/>
    <property type="evidence" value="ECO:0007669"/>
    <property type="project" value="TreeGrafter"/>
</dbReference>
<dbReference type="PIRSF" id="PIRSF016521">
    <property type="entry name" value="Acyl-CoA_hydro"/>
    <property type="match status" value="1"/>
</dbReference>
<dbReference type="InterPro" id="IPR006862">
    <property type="entry name" value="Thio_Ohase/aa_AcTrfase"/>
</dbReference>
<organism evidence="5">
    <name type="scientific">Phallusia mammillata</name>
    <dbReference type="NCBI Taxonomy" id="59560"/>
    <lineage>
        <taxon>Eukaryota</taxon>
        <taxon>Metazoa</taxon>
        <taxon>Chordata</taxon>
        <taxon>Tunicata</taxon>
        <taxon>Ascidiacea</taxon>
        <taxon>Phlebobranchia</taxon>
        <taxon>Ascidiidae</taxon>
        <taxon>Phallusia</taxon>
    </lineage>
</organism>
<dbReference type="Gene3D" id="3.40.50.1820">
    <property type="entry name" value="alpha/beta hydrolase"/>
    <property type="match status" value="1"/>
</dbReference>
<keyword evidence="5" id="KW-0012">Acyltransferase</keyword>
<dbReference type="SUPFAM" id="SSF53474">
    <property type="entry name" value="alpha/beta-Hydrolases"/>
    <property type="match status" value="1"/>
</dbReference>
<feature type="active site" description="Charge relay system" evidence="2">
    <location>
        <position position="255"/>
    </location>
</feature>
<dbReference type="PANTHER" id="PTHR10824">
    <property type="entry name" value="ACYL-COENZYME A THIOESTERASE-RELATED"/>
    <property type="match status" value="1"/>
</dbReference>
<name>A0A6F9D865_9ASCI</name>
<dbReference type="AlphaFoldDB" id="A0A6F9D865"/>
<evidence type="ECO:0000313" key="5">
    <source>
        <dbReference type="EMBL" id="CAB3225038.1"/>
    </source>
</evidence>
<dbReference type="InterPro" id="IPR016662">
    <property type="entry name" value="Acyl-CoA_thioEstase_long-chain"/>
</dbReference>
<dbReference type="PANTHER" id="PTHR10824:SF4">
    <property type="entry name" value="ACYL-COENZYME A THIOESTERASE 1-LIKE"/>
    <property type="match status" value="1"/>
</dbReference>
<dbReference type="Pfam" id="PF04775">
    <property type="entry name" value="Bile_Hydr_Trans"/>
    <property type="match status" value="1"/>
</dbReference>
<keyword evidence="5" id="KW-0808">Transferase</keyword>
<dbReference type="Gene3D" id="2.60.40.2240">
    <property type="entry name" value="Acyl-CoA thioester hydrolase/BAAT N-terminal domain"/>
    <property type="match status" value="1"/>
</dbReference>
<feature type="domain" description="BAAT/Acyl-CoA thioester hydrolase C-terminal" evidence="4">
    <location>
        <begin position="225"/>
        <end position="438"/>
    </location>
</feature>
<comment type="similarity">
    <text evidence="1">Belongs to the C/M/P thioester hydrolase family.</text>
</comment>
<feature type="active site" description="Charge relay system" evidence="2">
    <location>
        <position position="354"/>
    </location>
</feature>
<dbReference type="InterPro" id="IPR042490">
    <property type="entry name" value="Thio_Ohase/BAAT_N"/>
</dbReference>
<evidence type="ECO:0000256" key="2">
    <source>
        <dbReference type="PIRSR" id="PIRSR016521-1"/>
    </source>
</evidence>
<protein>
    <submittedName>
        <fullName evidence="5">Bile acid-CoA:amino acid N-acyltransferase</fullName>
    </submittedName>
</protein>
<evidence type="ECO:0000256" key="1">
    <source>
        <dbReference type="ARBA" id="ARBA00006538"/>
    </source>
</evidence>
<dbReference type="GO" id="GO:0016746">
    <property type="term" value="F:acyltransferase activity"/>
    <property type="evidence" value="ECO:0007669"/>
    <property type="project" value="UniProtKB-KW"/>
</dbReference>
<gene>
    <name evidence="5" type="primary">Baat-001</name>
</gene>
<dbReference type="InterPro" id="IPR029058">
    <property type="entry name" value="AB_hydrolase_fold"/>
</dbReference>
<dbReference type="InterPro" id="IPR014940">
    <property type="entry name" value="BAAT_C"/>
</dbReference>
<dbReference type="Pfam" id="PF08840">
    <property type="entry name" value="BAAT_C"/>
    <property type="match status" value="1"/>
</dbReference>
<accession>A0A6F9D865</accession>
<dbReference type="EMBL" id="LR783251">
    <property type="protein sequence ID" value="CAB3225038.1"/>
    <property type="molecule type" value="mRNA"/>
</dbReference>
<dbReference type="GO" id="GO:0006637">
    <property type="term" value="P:acyl-CoA metabolic process"/>
    <property type="evidence" value="ECO:0007669"/>
    <property type="project" value="InterPro"/>
</dbReference>
<feature type="active site" description="Charge relay system" evidence="2">
    <location>
        <position position="388"/>
    </location>
</feature>